<name>A0ABU0AJB6_9BACI</name>
<feature type="binding site" evidence="5">
    <location>
        <position position="65"/>
    </location>
    <ligand>
        <name>Zn(2+)</name>
        <dbReference type="ChEBI" id="CHEBI:29105"/>
    </ligand>
</feature>
<dbReference type="Proteomes" id="UP001238088">
    <property type="component" value="Unassembled WGS sequence"/>
</dbReference>
<dbReference type="RefSeq" id="WP_307476442.1">
    <property type="nucleotide sequence ID" value="NZ_JAUSUB010000014.1"/>
</dbReference>
<dbReference type="Pfam" id="PF12867">
    <property type="entry name" value="DinB_2"/>
    <property type="match status" value="1"/>
</dbReference>
<keyword evidence="3 5" id="KW-0378">Hydrolase</keyword>
<accession>A0ABU0AJB6</accession>
<dbReference type="SUPFAM" id="SSF109854">
    <property type="entry name" value="DinB/YfiT-like putative metalloenzymes"/>
    <property type="match status" value="1"/>
</dbReference>
<keyword evidence="1 5" id="KW-0963">Cytoplasm</keyword>
<comment type="cofactor">
    <cofactor evidence="5">
        <name>Zn(2+)</name>
        <dbReference type="ChEBI" id="CHEBI:29105"/>
    </cofactor>
    <text evidence="5">Binds 1 zinc ion per subunit.</text>
</comment>
<dbReference type="EMBL" id="JAUSUB010000014">
    <property type="protein sequence ID" value="MDQ0271360.1"/>
    <property type="molecule type" value="Genomic_DNA"/>
</dbReference>
<comment type="subunit">
    <text evidence="5">Homodimer.</text>
</comment>
<dbReference type="InterPro" id="IPR024775">
    <property type="entry name" value="DinB-like"/>
</dbReference>
<comment type="function">
    <text evidence="5">Possible metal-dependent hydrolase.</text>
</comment>
<organism evidence="7 8">
    <name type="scientific">Cytobacillus purgationiresistens</name>
    <dbReference type="NCBI Taxonomy" id="863449"/>
    <lineage>
        <taxon>Bacteria</taxon>
        <taxon>Bacillati</taxon>
        <taxon>Bacillota</taxon>
        <taxon>Bacilli</taxon>
        <taxon>Bacillales</taxon>
        <taxon>Bacillaceae</taxon>
        <taxon>Cytobacillus</taxon>
    </lineage>
</organism>
<comment type="similarity">
    <text evidence="5">Belongs to the metal hydrolase YfiT family.</text>
</comment>
<evidence type="ECO:0000256" key="3">
    <source>
        <dbReference type="ARBA" id="ARBA00022801"/>
    </source>
</evidence>
<dbReference type="InterPro" id="IPR023774">
    <property type="entry name" value="Put_metal_dep_hydrolase_YfiT"/>
</dbReference>
<keyword evidence="4 5" id="KW-0862">Zinc</keyword>
<dbReference type="Gene3D" id="1.20.120.450">
    <property type="entry name" value="dinb family like domain"/>
    <property type="match status" value="1"/>
</dbReference>
<evidence type="ECO:0000256" key="5">
    <source>
        <dbReference type="HAMAP-Rule" id="MF_01256"/>
    </source>
</evidence>
<feature type="binding site" evidence="5">
    <location>
        <position position="160"/>
    </location>
    <ligand>
        <name>Zn(2+)</name>
        <dbReference type="ChEBI" id="CHEBI:29105"/>
    </ligand>
</feature>
<evidence type="ECO:0000256" key="2">
    <source>
        <dbReference type="ARBA" id="ARBA00022723"/>
    </source>
</evidence>
<comment type="caution">
    <text evidence="7">The sequence shown here is derived from an EMBL/GenBank/DDBJ whole genome shotgun (WGS) entry which is preliminary data.</text>
</comment>
<gene>
    <name evidence="7" type="ORF">J2S17_003248</name>
</gene>
<proteinExistence type="inferred from homology"/>
<feature type="domain" description="DinB-like" evidence="6">
    <location>
        <begin position="32"/>
        <end position="164"/>
    </location>
</feature>
<dbReference type="InterPro" id="IPR034660">
    <property type="entry name" value="DinB/YfiT-like"/>
</dbReference>
<evidence type="ECO:0000313" key="8">
    <source>
        <dbReference type="Proteomes" id="UP001238088"/>
    </source>
</evidence>
<dbReference type="NCBIfam" id="NF009807">
    <property type="entry name" value="PRK13291.1"/>
    <property type="match status" value="1"/>
</dbReference>
<keyword evidence="2 5" id="KW-0479">Metal-binding</keyword>
<protein>
    <recommendedName>
        <fullName evidence="5">Putative metal-dependent hydrolase J2S17_003248</fullName>
        <ecNumber evidence="5">3.-.-.-</ecNumber>
    </recommendedName>
</protein>
<dbReference type="HAMAP" id="MF_01256">
    <property type="entry name" value="YfiT_hydrol"/>
    <property type="match status" value="1"/>
</dbReference>
<dbReference type="EC" id="3.-.-.-" evidence="5"/>
<evidence type="ECO:0000256" key="1">
    <source>
        <dbReference type="ARBA" id="ARBA00022490"/>
    </source>
</evidence>
<evidence type="ECO:0000313" key="7">
    <source>
        <dbReference type="EMBL" id="MDQ0271360.1"/>
    </source>
</evidence>
<evidence type="ECO:0000256" key="4">
    <source>
        <dbReference type="ARBA" id="ARBA00022833"/>
    </source>
</evidence>
<sequence length="173" mass="20022">MIDVRYPIGKFDFEGKLTTGVIQDWIMEIANLPQMLRKAVEGLSNEQLDTPYREEGWTLRQVVHHIADSHMNAYIRCKLALTEDQPAIKGYEEGEWAKLPDYQLPVEVSLSLIETLHLRWIVVLKNLMTEELDKTFYHPDSGIISVGENIGRYAWHGCHHLAHITTLKGQKKW</sequence>
<comment type="subcellular location">
    <subcellularLocation>
        <location evidence="5">Cytoplasm</location>
    </subcellularLocation>
</comment>
<feature type="binding site" evidence="5">
    <location>
        <position position="156"/>
    </location>
    <ligand>
        <name>Zn(2+)</name>
        <dbReference type="ChEBI" id="CHEBI:29105"/>
    </ligand>
</feature>
<reference evidence="7 8" key="1">
    <citation type="submission" date="2023-07" db="EMBL/GenBank/DDBJ databases">
        <title>Genomic Encyclopedia of Type Strains, Phase IV (KMG-IV): sequencing the most valuable type-strain genomes for metagenomic binning, comparative biology and taxonomic classification.</title>
        <authorList>
            <person name="Goeker M."/>
        </authorList>
    </citation>
    <scope>NUCLEOTIDE SEQUENCE [LARGE SCALE GENOMIC DNA]</scope>
    <source>
        <strain evidence="7 8">DSM 23494</strain>
    </source>
</reference>
<evidence type="ECO:0000259" key="6">
    <source>
        <dbReference type="Pfam" id="PF12867"/>
    </source>
</evidence>
<keyword evidence="8" id="KW-1185">Reference proteome</keyword>